<reference evidence="3 4" key="1">
    <citation type="submission" date="2023-03" db="EMBL/GenBank/DDBJ databases">
        <title>High recombination rates correlate with genetic variation in Cardiocondyla obscurior ants.</title>
        <authorList>
            <person name="Errbii M."/>
        </authorList>
    </citation>
    <scope>NUCLEOTIDE SEQUENCE [LARGE SCALE GENOMIC DNA]</scope>
    <source>
        <strain evidence="3">Alpha-2009</strain>
        <tissue evidence="3">Whole body</tissue>
    </source>
</reference>
<feature type="compositionally biased region" description="Basic and acidic residues" evidence="1">
    <location>
        <begin position="224"/>
        <end position="234"/>
    </location>
</feature>
<dbReference type="AlphaFoldDB" id="A0AAW2F8T4"/>
<feature type="transmembrane region" description="Helical" evidence="2">
    <location>
        <begin position="20"/>
        <end position="39"/>
    </location>
</feature>
<dbReference type="EMBL" id="JADYXP020000013">
    <property type="protein sequence ID" value="KAL0111460.1"/>
    <property type="molecule type" value="Genomic_DNA"/>
</dbReference>
<dbReference type="Proteomes" id="UP001430953">
    <property type="component" value="Unassembled WGS sequence"/>
</dbReference>
<sequence>MTCSIFRQNIKEDNRGEVVRTPWCVIGGVTVVVVAVIAVEYRDSRVRRKPSSRVGRVNLEDCSVYPYEAACARARLPARVCFYYATYMCACVCRESASVFALLCIEKRVHYGSCRGELFSTNTVGPASESTADVRALPASEILPVSSFQVLLSSSSSSPPPTSSPSSSSPPSSSPSTFVVNVVNVVIVIIIVAAVIVSCCDRRARYARRVTAVLASLSAAVNDPVHRDRGEPRPPRVARGGPRRERVRHAREG</sequence>
<gene>
    <name evidence="3" type="ORF">PUN28_012981</name>
</gene>
<evidence type="ECO:0000313" key="4">
    <source>
        <dbReference type="Proteomes" id="UP001430953"/>
    </source>
</evidence>
<evidence type="ECO:0000313" key="3">
    <source>
        <dbReference type="EMBL" id="KAL0111460.1"/>
    </source>
</evidence>
<feature type="region of interest" description="Disordered" evidence="1">
    <location>
        <begin position="224"/>
        <end position="253"/>
    </location>
</feature>
<protein>
    <submittedName>
        <fullName evidence="3">Uncharacterized protein</fullName>
    </submittedName>
</protein>
<evidence type="ECO:0000256" key="2">
    <source>
        <dbReference type="SAM" id="Phobius"/>
    </source>
</evidence>
<keyword evidence="2" id="KW-1133">Transmembrane helix</keyword>
<feature type="region of interest" description="Disordered" evidence="1">
    <location>
        <begin position="154"/>
        <end position="175"/>
    </location>
</feature>
<comment type="caution">
    <text evidence="3">The sequence shown here is derived from an EMBL/GenBank/DDBJ whole genome shotgun (WGS) entry which is preliminary data.</text>
</comment>
<feature type="transmembrane region" description="Helical" evidence="2">
    <location>
        <begin position="178"/>
        <end position="200"/>
    </location>
</feature>
<organism evidence="3 4">
    <name type="scientific">Cardiocondyla obscurior</name>
    <dbReference type="NCBI Taxonomy" id="286306"/>
    <lineage>
        <taxon>Eukaryota</taxon>
        <taxon>Metazoa</taxon>
        <taxon>Ecdysozoa</taxon>
        <taxon>Arthropoda</taxon>
        <taxon>Hexapoda</taxon>
        <taxon>Insecta</taxon>
        <taxon>Pterygota</taxon>
        <taxon>Neoptera</taxon>
        <taxon>Endopterygota</taxon>
        <taxon>Hymenoptera</taxon>
        <taxon>Apocrita</taxon>
        <taxon>Aculeata</taxon>
        <taxon>Formicoidea</taxon>
        <taxon>Formicidae</taxon>
        <taxon>Myrmicinae</taxon>
        <taxon>Cardiocondyla</taxon>
    </lineage>
</organism>
<keyword evidence="4" id="KW-1185">Reference proteome</keyword>
<keyword evidence="2" id="KW-0812">Transmembrane</keyword>
<keyword evidence="2" id="KW-0472">Membrane</keyword>
<feature type="compositionally biased region" description="Low complexity" evidence="1">
    <location>
        <begin position="164"/>
        <end position="175"/>
    </location>
</feature>
<name>A0AAW2F8T4_9HYME</name>
<proteinExistence type="predicted"/>
<evidence type="ECO:0000256" key="1">
    <source>
        <dbReference type="SAM" id="MobiDB-lite"/>
    </source>
</evidence>
<accession>A0AAW2F8T4</accession>